<dbReference type="EMBL" id="QKWP01000096">
    <property type="protein sequence ID" value="RIB27498.1"/>
    <property type="molecule type" value="Genomic_DNA"/>
</dbReference>
<proteinExistence type="predicted"/>
<dbReference type="Proteomes" id="UP000266673">
    <property type="component" value="Unassembled WGS sequence"/>
</dbReference>
<dbReference type="Gene3D" id="3.30.710.10">
    <property type="entry name" value="Potassium Channel Kv1.1, Chain A"/>
    <property type="match status" value="1"/>
</dbReference>
<reference evidence="2 3" key="1">
    <citation type="submission" date="2018-06" db="EMBL/GenBank/DDBJ databases">
        <title>Comparative genomics reveals the genomic features of Rhizophagus irregularis, R. cerebriforme, R. diaphanum and Gigaspora rosea, and their symbiotic lifestyle signature.</title>
        <authorList>
            <person name="Morin E."/>
            <person name="San Clemente H."/>
            <person name="Chen E.C.H."/>
            <person name="De La Providencia I."/>
            <person name="Hainaut M."/>
            <person name="Kuo A."/>
            <person name="Kohler A."/>
            <person name="Murat C."/>
            <person name="Tang N."/>
            <person name="Roy S."/>
            <person name="Loubradou J."/>
            <person name="Henrissat B."/>
            <person name="Grigoriev I.V."/>
            <person name="Corradi N."/>
            <person name="Roux C."/>
            <person name="Martin F.M."/>
        </authorList>
    </citation>
    <scope>NUCLEOTIDE SEQUENCE [LARGE SCALE GENOMIC DNA]</scope>
    <source>
        <strain evidence="2 3">DAOM 194757</strain>
    </source>
</reference>
<comment type="caution">
    <text evidence="2">The sequence shown here is derived from an EMBL/GenBank/DDBJ whole genome shotgun (WGS) entry which is preliminary data.</text>
</comment>
<sequence length="242" mass="28018">MATLTLPENGILCDKLNAIDYKNGVKTIKDIDISIKVFDIIIKYIYDGTISLEKVDVSVIFDLLISSNEFGLEELVKHIQSLLIENNASWLRLNFSRVYQASLKDNNFDALQHFCTNIIAKYPNIVFDSDEFNTLSENILVNILKLAIFFLKKQPTETEKKMEFLDDNLQMDEGLIWDHVIRWGIAQNTSLSSNPKQWSDADFLIMKNTLQNCLPLIRYFQISGQDIFKKVRPYQKILDQII</sequence>
<organism evidence="2 3">
    <name type="scientific">Gigaspora rosea</name>
    <dbReference type="NCBI Taxonomy" id="44941"/>
    <lineage>
        <taxon>Eukaryota</taxon>
        <taxon>Fungi</taxon>
        <taxon>Fungi incertae sedis</taxon>
        <taxon>Mucoromycota</taxon>
        <taxon>Glomeromycotina</taxon>
        <taxon>Glomeromycetes</taxon>
        <taxon>Diversisporales</taxon>
        <taxon>Gigasporaceae</taxon>
        <taxon>Gigaspora</taxon>
    </lineage>
</organism>
<feature type="domain" description="BTB" evidence="1">
    <location>
        <begin position="23"/>
        <end position="86"/>
    </location>
</feature>
<name>A0A397VZW6_9GLOM</name>
<evidence type="ECO:0000313" key="3">
    <source>
        <dbReference type="Proteomes" id="UP000266673"/>
    </source>
</evidence>
<dbReference type="InterPro" id="IPR011333">
    <property type="entry name" value="SKP1/BTB/POZ_sf"/>
</dbReference>
<dbReference type="OrthoDB" id="2359193at2759"/>
<protein>
    <recommendedName>
        <fullName evidence="1">BTB domain-containing protein</fullName>
    </recommendedName>
</protein>
<dbReference type="AlphaFoldDB" id="A0A397VZW6"/>
<evidence type="ECO:0000259" key="1">
    <source>
        <dbReference type="Pfam" id="PF00651"/>
    </source>
</evidence>
<accession>A0A397VZW6</accession>
<keyword evidence="3" id="KW-1185">Reference proteome</keyword>
<gene>
    <name evidence="2" type="ORF">C2G38_2137786</name>
</gene>
<dbReference type="Pfam" id="PF00651">
    <property type="entry name" value="BTB"/>
    <property type="match status" value="1"/>
</dbReference>
<evidence type="ECO:0000313" key="2">
    <source>
        <dbReference type="EMBL" id="RIB27498.1"/>
    </source>
</evidence>
<dbReference type="SUPFAM" id="SSF54695">
    <property type="entry name" value="POZ domain"/>
    <property type="match status" value="1"/>
</dbReference>
<dbReference type="InterPro" id="IPR000210">
    <property type="entry name" value="BTB/POZ_dom"/>
</dbReference>